<feature type="transmembrane region" description="Helical" evidence="5">
    <location>
        <begin position="28"/>
        <end position="45"/>
    </location>
</feature>
<dbReference type="Proteomes" id="UP000030653">
    <property type="component" value="Unassembled WGS sequence"/>
</dbReference>
<dbReference type="AlphaFoldDB" id="M5FTM1"/>
<keyword evidence="7" id="KW-1185">Reference proteome</keyword>
<gene>
    <name evidence="6" type="ORF">DACRYDRAFT_53723</name>
</gene>
<dbReference type="PANTHER" id="PTHR12714">
    <property type="entry name" value="PROTEIN-S ISOPRENYLCYSTEINE O-METHYLTRANSFERASE"/>
    <property type="match status" value="1"/>
</dbReference>
<dbReference type="GO" id="GO:0004671">
    <property type="term" value="F:protein C-terminal S-isoprenylcysteine carboxyl O-methyltransferase activity"/>
    <property type="evidence" value="ECO:0007669"/>
    <property type="project" value="UniProtKB-EC"/>
</dbReference>
<sequence length="170" mass="20011">MAFQIGRVGVAFLSPDVETRICPYRPPVWFILAGIFGTVLGLIGSEMRGWCYRTLGEYFTFRLAVQEKQPLIRTGPYRYLRHPAYFAACIQYVSMYFTLILCNPISMCWGRDLVSYTRQLEAGLMLLFFFAPLMAFVKRVNAEEKMMKAKYGKEYTEWERKTWRLIPFIY</sequence>
<dbReference type="GO" id="GO:0032259">
    <property type="term" value="P:methylation"/>
    <property type="evidence" value="ECO:0007669"/>
    <property type="project" value="UniProtKB-KW"/>
</dbReference>
<keyword evidence="5" id="KW-0256">Endoplasmic reticulum</keyword>
<dbReference type="Pfam" id="PF04140">
    <property type="entry name" value="ICMT"/>
    <property type="match status" value="1"/>
</dbReference>
<dbReference type="EC" id="2.1.1.100" evidence="5"/>
<dbReference type="STRING" id="1858805.M5FTM1"/>
<dbReference type="PANTHER" id="PTHR12714:SF9">
    <property type="entry name" value="PROTEIN-S-ISOPRENYLCYSTEINE O-METHYLTRANSFERASE"/>
    <property type="match status" value="1"/>
</dbReference>
<dbReference type="EMBL" id="JH795865">
    <property type="protein sequence ID" value="EJU01001.1"/>
    <property type="molecule type" value="Genomic_DNA"/>
</dbReference>
<keyword evidence="5" id="KW-0808">Transferase</keyword>
<keyword evidence="4 5" id="KW-0472">Membrane</keyword>
<comment type="caution">
    <text evidence="5">Lacks conserved residue(s) required for the propagation of feature annotation.</text>
</comment>
<accession>M5FTM1</accession>
<dbReference type="RefSeq" id="XP_040627898.1">
    <property type="nucleotide sequence ID" value="XM_040775196.1"/>
</dbReference>
<keyword evidence="3 5" id="KW-1133">Transmembrane helix</keyword>
<proteinExistence type="inferred from homology"/>
<feature type="transmembrane region" description="Helical" evidence="5">
    <location>
        <begin position="119"/>
        <end position="137"/>
    </location>
</feature>
<dbReference type="GeneID" id="63690258"/>
<comment type="similarity">
    <text evidence="5">Belongs to the class VI-like SAM-binding methyltransferase superfamily. Isoprenylcysteine carboxyl methyltransferase family.</text>
</comment>
<evidence type="ECO:0000256" key="5">
    <source>
        <dbReference type="RuleBase" id="RU362022"/>
    </source>
</evidence>
<protein>
    <recommendedName>
        <fullName evidence="5">Protein-S-isoprenylcysteine O-methyltransferase</fullName>
        <ecNumber evidence="5">2.1.1.100</ecNumber>
    </recommendedName>
</protein>
<name>M5FTM1_DACPD</name>
<dbReference type="HOGENOM" id="CLU_065200_6_2_1"/>
<keyword evidence="2 5" id="KW-0812">Transmembrane</keyword>
<organism evidence="6 7">
    <name type="scientific">Dacryopinax primogenitus (strain DJM 731)</name>
    <name type="common">Brown rot fungus</name>
    <dbReference type="NCBI Taxonomy" id="1858805"/>
    <lineage>
        <taxon>Eukaryota</taxon>
        <taxon>Fungi</taxon>
        <taxon>Dikarya</taxon>
        <taxon>Basidiomycota</taxon>
        <taxon>Agaricomycotina</taxon>
        <taxon>Dacrymycetes</taxon>
        <taxon>Dacrymycetales</taxon>
        <taxon>Dacrymycetaceae</taxon>
        <taxon>Dacryopinax</taxon>
    </lineage>
</organism>
<dbReference type="InterPro" id="IPR007269">
    <property type="entry name" value="ICMT_MeTrfase"/>
</dbReference>
<feature type="transmembrane region" description="Helical" evidence="5">
    <location>
        <begin position="84"/>
        <end position="107"/>
    </location>
</feature>
<evidence type="ECO:0000256" key="4">
    <source>
        <dbReference type="ARBA" id="ARBA00023136"/>
    </source>
</evidence>
<dbReference type="Gene3D" id="1.20.120.1630">
    <property type="match status" value="1"/>
</dbReference>
<comment type="catalytic activity">
    <reaction evidence="5">
        <text>[protein]-C-terminal S-[(2E,6E)-farnesyl]-L-cysteine + S-adenosyl-L-methionine = [protein]-C-terminal S-[(2E,6E)-farnesyl]-L-cysteine methyl ester + S-adenosyl-L-homocysteine</text>
        <dbReference type="Rhea" id="RHEA:21672"/>
        <dbReference type="Rhea" id="RHEA-COMP:12125"/>
        <dbReference type="Rhea" id="RHEA-COMP:12126"/>
        <dbReference type="ChEBI" id="CHEBI:57856"/>
        <dbReference type="ChEBI" id="CHEBI:59789"/>
        <dbReference type="ChEBI" id="CHEBI:90510"/>
        <dbReference type="ChEBI" id="CHEBI:90511"/>
        <dbReference type="EC" id="2.1.1.100"/>
    </reaction>
</comment>
<dbReference type="OMA" id="WEAWARQ"/>
<dbReference type="OrthoDB" id="422086at2759"/>
<evidence type="ECO:0000256" key="1">
    <source>
        <dbReference type="ARBA" id="ARBA00004141"/>
    </source>
</evidence>
<evidence type="ECO:0000313" key="6">
    <source>
        <dbReference type="EMBL" id="EJU01001.1"/>
    </source>
</evidence>
<comment type="subcellular location">
    <subcellularLocation>
        <location evidence="5">Endoplasmic reticulum membrane</location>
        <topology evidence="5">Multi-pass membrane protein</topology>
    </subcellularLocation>
    <subcellularLocation>
        <location evidence="1">Membrane</location>
        <topology evidence="1">Multi-pass membrane protein</topology>
    </subcellularLocation>
</comment>
<keyword evidence="5" id="KW-0489">Methyltransferase</keyword>
<reference evidence="6 7" key="1">
    <citation type="journal article" date="2012" name="Science">
        <title>The Paleozoic origin of enzymatic lignin decomposition reconstructed from 31 fungal genomes.</title>
        <authorList>
            <person name="Floudas D."/>
            <person name="Binder M."/>
            <person name="Riley R."/>
            <person name="Barry K."/>
            <person name="Blanchette R.A."/>
            <person name="Henrissat B."/>
            <person name="Martinez A.T."/>
            <person name="Otillar R."/>
            <person name="Spatafora J.W."/>
            <person name="Yadav J.S."/>
            <person name="Aerts A."/>
            <person name="Benoit I."/>
            <person name="Boyd A."/>
            <person name="Carlson A."/>
            <person name="Copeland A."/>
            <person name="Coutinho P.M."/>
            <person name="de Vries R.P."/>
            <person name="Ferreira P."/>
            <person name="Findley K."/>
            <person name="Foster B."/>
            <person name="Gaskell J."/>
            <person name="Glotzer D."/>
            <person name="Gorecki P."/>
            <person name="Heitman J."/>
            <person name="Hesse C."/>
            <person name="Hori C."/>
            <person name="Igarashi K."/>
            <person name="Jurgens J.A."/>
            <person name="Kallen N."/>
            <person name="Kersten P."/>
            <person name="Kohler A."/>
            <person name="Kuees U."/>
            <person name="Kumar T.K.A."/>
            <person name="Kuo A."/>
            <person name="LaButti K."/>
            <person name="Larrondo L.F."/>
            <person name="Lindquist E."/>
            <person name="Ling A."/>
            <person name="Lombard V."/>
            <person name="Lucas S."/>
            <person name="Lundell T."/>
            <person name="Martin R."/>
            <person name="McLaughlin D.J."/>
            <person name="Morgenstern I."/>
            <person name="Morin E."/>
            <person name="Murat C."/>
            <person name="Nagy L.G."/>
            <person name="Nolan M."/>
            <person name="Ohm R.A."/>
            <person name="Patyshakuliyeva A."/>
            <person name="Rokas A."/>
            <person name="Ruiz-Duenas F.J."/>
            <person name="Sabat G."/>
            <person name="Salamov A."/>
            <person name="Samejima M."/>
            <person name="Schmutz J."/>
            <person name="Slot J.C."/>
            <person name="St John F."/>
            <person name="Stenlid J."/>
            <person name="Sun H."/>
            <person name="Sun S."/>
            <person name="Syed K."/>
            <person name="Tsang A."/>
            <person name="Wiebenga A."/>
            <person name="Young D."/>
            <person name="Pisabarro A."/>
            <person name="Eastwood D.C."/>
            <person name="Martin F."/>
            <person name="Cullen D."/>
            <person name="Grigoriev I.V."/>
            <person name="Hibbett D.S."/>
        </authorList>
    </citation>
    <scope>NUCLEOTIDE SEQUENCE [LARGE SCALE GENOMIC DNA]</scope>
    <source>
        <strain evidence="6 7">DJM-731 SS1</strain>
    </source>
</reference>
<evidence type="ECO:0000313" key="7">
    <source>
        <dbReference type="Proteomes" id="UP000030653"/>
    </source>
</evidence>
<evidence type="ECO:0000256" key="2">
    <source>
        <dbReference type="ARBA" id="ARBA00022692"/>
    </source>
</evidence>
<keyword evidence="5" id="KW-0949">S-adenosyl-L-methionine</keyword>
<dbReference type="GO" id="GO:0005789">
    <property type="term" value="C:endoplasmic reticulum membrane"/>
    <property type="evidence" value="ECO:0007669"/>
    <property type="project" value="UniProtKB-SubCell"/>
</dbReference>
<evidence type="ECO:0000256" key="3">
    <source>
        <dbReference type="ARBA" id="ARBA00022989"/>
    </source>
</evidence>